<accession>A0AAV7SV73</accession>
<dbReference type="EMBL" id="JANPWB010000008">
    <property type="protein sequence ID" value="KAJ1168042.1"/>
    <property type="molecule type" value="Genomic_DNA"/>
</dbReference>
<reference evidence="3" key="1">
    <citation type="journal article" date="2022" name="bioRxiv">
        <title>Sequencing and chromosome-scale assembly of the giantPleurodeles waltlgenome.</title>
        <authorList>
            <person name="Brown T."/>
            <person name="Elewa A."/>
            <person name="Iarovenko S."/>
            <person name="Subramanian E."/>
            <person name="Araus A.J."/>
            <person name="Petzold A."/>
            <person name="Susuki M."/>
            <person name="Suzuki K.-i.T."/>
            <person name="Hayashi T."/>
            <person name="Toyoda A."/>
            <person name="Oliveira C."/>
            <person name="Osipova E."/>
            <person name="Leigh N.D."/>
            <person name="Simon A."/>
            <person name="Yun M.H."/>
        </authorList>
    </citation>
    <scope>NUCLEOTIDE SEQUENCE</scope>
    <source>
        <strain evidence="3">20211129_DDA</strain>
        <tissue evidence="3">Liver</tissue>
    </source>
</reference>
<feature type="region of interest" description="Disordered" evidence="1">
    <location>
        <begin position="1"/>
        <end position="28"/>
    </location>
</feature>
<dbReference type="AlphaFoldDB" id="A0AAV7SV73"/>
<evidence type="ECO:0000313" key="4">
    <source>
        <dbReference type="Proteomes" id="UP001066276"/>
    </source>
</evidence>
<comment type="caution">
    <text evidence="3">The sequence shown here is derived from an EMBL/GenBank/DDBJ whole genome shotgun (WGS) entry which is preliminary data.</text>
</comment>
<name>A0AAV7SV73_PLEWA</name>
<dbReference type="EMBL" id="JANPWB010000008">
    <property type="protein sequence ID" value="KAJ1168043.1"/>
    <property type="molecule type" value="Genomic_DNA"/>
</dbReference>
<protein>
    <submittedName>
        <fullName evidence="3">Uncharacterized protein</fullName>
    </submittedName>
</protein>
<evidence type="ECO:0000313" key="3">
    <source>
        <dbReference type="EMBL" id="KAJ1168043.1"/>
    </source>
</evidence>
<gene>
    <name evidence="2" type="ORF">NDU88_008424</name>
    <name evidence="3" type="ORF">NDU88_008425</name>
</gene>
<keyword evidence="4" id="KW-1185">Reference proteome</keyword>
<sequence>MGKPKGGSPDKRVETTGEGWPEQMEEHTSLAAHTVTILEAIRDTKTSLEMQIAAESVVINIAHNMFSSCSWPKVDREQYGTNTR</sequence>
<evidence type="ECO:0000256" key="1">
    <source>
        <dbReference type="SAM" id="MobiDB-lite"/>
    </source>
</evidence>
<dbReference type="Proteomes" id="UP001066276">
    <property type="component" value="Chromosome 4_2"/>
</dbReference>
<evidence type="ECO:0000313" key="2">
    <source>
        <dbReference type="EMBL" id="KAJ1168042.1"/>
    </source>
</evidence>
<proteinExistence type="predicted"/>
<organism evidence="3 4">
    <name type="scientific">Pleurodeles waltl</name>
    <name type="common">Iberian ribbed newt</name>
    <dbReference type="NCBI Taxonomy" id="8319"/>
    <lineage>
        <taxon>Eukaryota</taxon>
        <taxon>Metazoa</taxon>
        <taxon>Chordata</taxon>
        <taxon>Craniata</taxon>
        <taxon>Vertebrata</taxon>
        <taxon>Euteleostomi</taxon>
        <taxon>Amphibia</taxon>
        <taxon>Batrachia</taxon>
        <taxon>Caudata</taxon>
        <taxon>Salamandroidea</taxon>
        <taxon>Salamandridae</taxon>
        <taxon>Pleurodelinae</taxon>
        <taxon>Pleurodeles</taxon>
    </lineage>
</organism>